<dbReference type="InterPro" id="IPR029044">
    <property type="entry name" value="Nucleotide-diphossugar_trans"/>
</dbReference>
<dbReference type="PANTHER" id="PTHR43181">
    <property type="entry name" value="2-C-METHYL-D-ERYTHRITOL 2,4-CYCLODIPHOSPHATE SYNTHASE, CHLOROPLASTIC"/>
    <property type="match status" value="1"/>
</dbReference>
<dbReference type="Gene3D" id="3.30.1330.50">
    <property type="entry name" value="2-C-methyl-D-erythritol 2,4-cyclodiphosphate synthase"/>
    <property type="match status" value="1"/>
</dbReference>
<name>A0A644VIR8_9ZZZZ</name>
<dbReference type="Gene3D" id="3.90.550.10">
    <property type="entry name" value="Spore Coat Polysaccharide Biosynthesis Protein SpsA, Chain A"/>
    <property type="match status" value="1"/>
</dbReference>
<dbReference type="PROSITE" id="PS01295">
    <property type="entry name" value="ISPD"/>
    <property type="match status" value="1"/>
</dbReference>
<protein>
    <submittedName>
        <fullName evidence="5">Bifunctional enzyme IspD/IspF</fullName>
    </submittedName>
</protein>
<evidence type="ECO:0000256" key="1">
    <source>
        <dbReference type="ARBA" id="ARBA00022679"/>
    </source>
</evidence>
<dbReference type="InterPro" id="IPR034683">
    <property type="entry name" value="IspD/TarI"/>
</dbReference>
<dbReference type="Pfam" id="PF02542">
    <property type="entry name" value="YgbB"/>
    <property type="match status" value="1"/>
</dbReference>
<evidence type="ECO:0000313" key="5">
    <source>
        <dbReference type="EMBL" id="MPL91206.1"/>
    </source>
</evidence>
<dbReference type="HAMAP" id="MF_00107">
    <property type="entry name" value="IspF"/>
    <property type="match status" value="1"/>
</dbReference>
<dbReference type="InterPro" id="IPR003526">
    <property type="entry name" value="MECDP_synthase"/>
</dbReference>
<sequence length="393" mass="42529">MEGFSLVVVAAGRGERAGGDSPKQYRRLGGRMVWEWSALLAESLFAEAIVRQVVFVVPPGDEPLFGEKLSAFSFPFSVTAGGAERNDSVLNGLRCATGDFVLVHDGARPFAGKMLCRRVMEAVTEDRGIVPLLPVSDALKKEETAGCFQPFPREGLFLTQTPQGFPKDKLIRALCSHGEGAKDEGEAWIRAGHDLGVVAGDRSNTKITWPEDFVLGENRFQKTFRTGIGYDIHPLVPGRRFILGGVAFPGFPLGFRGHSDGDPMVHALCDAILGGSGLGDIGTLYPASDMKYKGISSLVLLEDVARRASSAGWCLEWADCVVIAQEPRLSSRLQDMVRAMEQALPPEWRNRIHLKAKSGEGEGAVGSCCSVVCHAAATLSACGLRREELDERR</sequence>
<organism evidence="5">
    <name type="scientific">bioreactor metagenome</name>
    <dbReference type="NCBI Taxonomy" id="1076179"/>
    <lineage>
        <taxon>unclassified sequences</taxon>
        <taxon>metagenomes</taxon>
        <taxon>ecological metagenomes</taxon>
    </lineage>
</organism>
<dbReference type="GO" id="GO:0016114">
    <property type="term" value="P:terpenoid biosynthetic process"/>
    <property type="evidence" value="ECO:0007669"/>
    <property type="project" value="InterPro"/>
</dbReference>
<evidence type="ECO:0000256" key="2">
    <source>
        <dbReference type="ARBA" id="ARBA00022695"/>
    </source>
</evidence>
<evidence type="ECO:0000259" key="4">
    <source>
        <dbReference type="Pfam" id="PF02542"/>
    </source>
</evidence>
<dbReference type="AlphaFoldDB" id="A0A644VIR8"/>
<dbReference type="InterPro" id="IPR036571">
    <property type="entry name" value="MECDP_synthase_sf"/>
</dbReference>
<comment type="caution">
    <text evidence="5">The sequence shown here is derived from an EMBL/GenBank/DDBJ whole genome shotgun (WGS) entry which is preliminary data.</text>
</comment>
<feature type="domain" description="2-C-methyl-D-erythritol 2,4-cyclodiphosphate synthase" evidence="4">
    <location>
        <begin position="224"/>
        <end position="379"/>
    </location>
</feature>
<reference evidence="5" key="1">
    <citation type="submission" date="2019-08" db="EMBL/GenBank/DDBJ databases">
        <authorList>
            <person name="Kucharzyk K."/>
            <person name="Murdoch R.W."/>
            <person name="Higgins S."/>
            <person name="Loffler F."/>
        </authorList>
    </citation>
    <scope>NUCLEOTIDE SEQUENCE</scope>
</reference>
<proteinExistence type="inferred from homology"/>
<gene>
    <name evidence="5" type="primary">ispDF_6</name>
    <name evidence="5" type="ORF">SDC9_37271</name>
</gene>
<dbReference type="Pfam" id="PF01128">
    <property type="entry name" value="IspD"/>
    <property type="match status" value="1"/>
</dbReference>
<dbReference type="SUPFAM" id="SSF69765">
    <property type="entry name" value="IpsF-like"/>
    <property type="match status" value="1"/>
</dbReference>
<evidence type="ECO:0000256" key="3">
    <source>
        <dbReference type="ARBA" id="ARBA00023268"/>
    </source>
</evidence>
<dbReference type="EMBL" id="VSSQ01000323">
    <property type="protein sequence ID" value="MPL91206.1"/>
    <property type="molecule type" value="Genomic_DNA"/>
</dbReference>
<keyword evidence="3" id="KW-0511">Multifunctional enzyme</keyword>
<accession>A0A644VIR8</accession>
<dbReference type="NCBIfam" id="TIGR00151">
    <property type="entry name" value="ispF"/>
    <property type="match status" value="1"/>
</dbReference>
<dbReference type="CDD" id="cd00554">
    <property type="entry name" value="MECDP_synthase"/>
    <property type="match status" value="1"/>
</dbReference>
<dbReference type="InterPro" id="IPR018294">
    <property type="entry name" value="ISPD_synthase_CS"/>
</dbReference>
<keyword evidence="1" id="KW-0808">Transferase</keyword>
<dbReference type="PANTHER" id="PTHR43181:SF1">
    <property type="entry name" value="2-C-METHYL-D-ERYTHRITOL 2,4-CYCLODIPHOSPHATE SYNTHASE, CHLOROPLASTIC"/>
    <property type="match status" value="1"/>
</dbReference>
<dbReference type="CDD" id="cd02516">
    <property type="entry name" value="CDP-ME_synthetase"/>
    <property type="match status" value="1"/>
</dbReference>
<dbReference type="GO" id="GO:0008685">
    <property type="term" value="F:2-C-methyl-D-erythritol 2,4-cyclodiphosphate synthase activity"/>
    <property type="evidence" value="ECO:0007669"/>
    <property type="project" value="InterPro"/>
</dbReference>
<keyword evidence="2" id="KW-0548">Nucleotidyltransferase</keyword>
<dbReference type="GO" id="GO:0070567">
    <property type="term" value="F:cytidylyltransferase activity"/>
    <property type="evidence" value="ECO:0007669"/>
    <property type="project" value="InterPro"/>
</dbReference>
<dbReference type="SUPFAM" id="SSF53448">
    <property type="entry name" value="Nucleotide-diphospho-sugar transferases"/>
    <property type="match status" value="1"/>
</dbReference>